<evidence type="ECO:0000313" key="2">
    <source>
        <dbReference type="Proteomes" id="UP000028549"/>
    </source>
</evidence>
<dbReference type="Proteomes" id="UP000028549">
    <property type="component" value="Unassembled WGS sequence"/>
</dbReference>
<reference evidence="1 2" key="1">
    <citation type="journal article" date="2005" name="Int. J. Syst. Evol. Microbiol.">
        <title>Bacillus cibi sp. nov., isolated from jeotgal, a traditional Korean fermented seafood.</title>
        <authorList>
            <person name="Yoon J.H."/>
            <person name="Lee C.H."/>
            <person name="Oh T.K."/>
        </authorList>
    </citation>
    <scope>NUCLEOTIDE SEQUENCE [LARGE SCALE GENOMIC DNA]</scope>
    <source>
        <strain evidence="1 2">DSM 16189</strain>
    </source>
</reference>
<keyword evidence="2" id="KW-1185">Reference proteome</keyword>
<evidence type="ECO:0000313" key="1">
    <source>
        <dbReference type="EMBL" id="KEZ53650.1"/>
    </source>
</evidence>
<proteinExistence type="predicted"/>
<dbReference type="Pfam" id="PF17279">
    <property type="entry name" value="DUF5344"/>
    <property type="match status" value="1"/>
</dbReference>
<sequence>MGTEIKIHYGEIEEALAAMKSAIHALQTDFPAGIGAGNELEAIKKLNEVNEACQKAMETYKELLILNADATRQSVDQMKKADEHLSAAIAGGR</sequence>
<comment type="caution">
    <text evidence="1">The sequence shown here is derived from an EMBL/GenBank/DDBJ whole genome shotgun (WGS) entry which is preliminary data.</text>
</comment>
<evidence type="ECO:0008006" key="3">
    <source>
        <dbReference type="Google" id="ProtNLM"/>
    </source>
</evidence>
<accession>A0A084H238</accession>
<dbReference type="OrthoDB" id="2455619at2"/>
<dbReference type="STRING" id="246786.GS18_0201320"/>
<protein>
    <recommendedName>
        <fullName evidence="3">YwqI/YxiC family protein</fullName>
    </recommendedName>
</protein>
<dbReference type="EMBL" id="JNVC02000001">
    <property type="protein sequence ID" value="KEZ53650.1"/>
    <property type="molecule type" value="Genomic_DNA"/>
</dbReference>
<dbReference type="AlphaFoldDB" id="A0A084H238"/>
<gene>
    <name evidence="1" type="ORF">GS18_0201320</name>
</gene>
<dbReference type="InterPro" id="IPR046318">
    <property type="entry name" value="DUF5344"/>
</dbReference>
<dbReference type="RefSeq" id="WP_029565253.1">
    <property type="nucleotide sequence ID" value="NZ_JAXAWW010000008.1"/>
</dbReference>
<name>A0A084H238_METID</name>
<organism evidence="1 2">
    <name type="scientific">Metabacillus indicus</name>
    <name type="common">Bacillus indicus</name>
    <dbReference type="NCBI Taxonomy" id="246786"/>
    <lineage>
        <taxon>Bacteria</taxon>
        <taxon>Bacillati</taxon>
        <taxon>Bacillota</taxon>
        <taxon>Bacilli</taxon>
        <taxon>Bacillales</taxon>
        <taxon>Bacillaceae</taxon>
        <taxon>Metabacillus</taxon>
    </lineage>
</organism>